<name>Q1D1R5_MYXXD</name>
<reference evidence="1 2" key="1">
    <citation type="journal article" date="2006" name="Proc. Natl. Acad. Sci. U.S.A.">
        <title>Evolution of sensory complexity recorded in a myxobacterial genome.</title>
        <authorList>
            <person name="Goldman B.S."/>
            <person name="Nierman W.C."/>
            <person name="Kaiser D."/>
            <person name="Slater S.C."/>
            <person name="Durkin A.S."/>
            <person name="Eisen J.A."/>
            <person name="Ronning C.M."/>
            <person name="Barbazuk W.B."/>
            <person name="Blanchard M."/>
            <person name="Field C."/>
            <person name="Halling C."/>
            <person name="Hinkle G."/>
            <person name="Iartchuk O."/>
            <person name="Kim H.S."/>
            <person name="Mackenzie C."/>
            <person name="Madupu R."/>
            <person name="Miller N."/>
            <person name="Shvartsbeyn A."/>
            <person name="Sullivan S.A."/>
            <person name="Vaudin M."/>
            <person name="Wiegand R."/>
            <person name="Kaplan H.B."/>
        </authorList>
    </citation>
    <scope>NUCLEOTIDE SEQUENCE [LARGE SCALE GENOMIC DNA]</scope>
    <source>
        <strain evidence="2">DK1622</strain>
    </source>
</reference>
<dbReference type="KEGG" id="mxa:MXAN_5256"/>
<keyword evidence="2" id="KW-1185">Reference proteome</keyword>
<dbReference type="Gene3D" id="3.30.565.40">
    <property type="entry name" value="Fervidobacterium nodosum Rt17-B1 like"/>
    <property type="match status" value="1"/>
</dbReference>
<sequence>MSSPSSVPARPGPGRHARFLCSRFGKRLTQEQNPGRMARMHMSALLMVALLAAPAQPLTWKVTGADVTFEMSAKDLRALRDGKEVFGLQSRQADFLSNFKAEEGTNTFGWEGSQSLKVLSVVGPWVSYENSDSGFTGGAHPYASTSYVTEDVTKPKGAFSLLSVFPEKDVVAALKADRFIRKHIHDEAAFKDARTVDALMQSLEPGEDCVGFDSGGLESVKRSVAFHHIEGNKVAVRISFGYAAEACRGRSFVVGVLLTISAELRPALKRAARREEGFLMKDAKAVKAPSVHFTWESPEPKQE</sequence>
<dbReference type="EMBL" id="CP000113">
    <property type="protein sequence ID" value="ABF86705.1"/>
    <property type="molecule type" value="Genomic_DNA"/>
</dbReference>
<dbReference type="eggNOG" id="ENOG5030RGD">
    <property type="taxonomic scope" value="Bacteria"/>
</dbReference>
<dbReference type="STRING" id="246197.MXAN_5256"/>
<organism evidence="1 2">
    <name type="scientific">Myxococcus xanthus (strain DK1622)</name>
    <dbReference type="NCBI Taxonomy" id="246197"/>
    <lineage>
        <taxon>Bacteria</taxon>
        <taxon>Pseudomonadati</taxon>
        <taxon>Myxococcota</taxon>
        <taxon>Myxococcia</taxon>
        <taxon>Myxococcales</taxon>
        <taxon>Cystobacterineae</taxon>
        <taxon>Myxococcaceae</taxon>
        <taxon>Myxococcus</taxon>
    </lineage>
</organism>
<proteinExistence type="predicted"/>
<dbReference type="Proteomes" id="UP000002402">
    <property type="component" value="Chromosome"/>
</dbReference>
<gene>
    <name evidence="1" type="ordered locus">MXAN_5256</name>
</gene>
<dbReference type="EnsemblBacteria" id="ABF86705">
    <property type="protein sequence ID" value="ABF86705"/>
    <property type="gene ID" value="MXAN_5256"/>
</dbReference>
<dbReference type="AlphaFoldDB" id="Q1D1R5"/>
<evidence type="ECO:0000313" key="1">
    <source>
        <dbReference type="EMBL" id="ABF86705.1"/>
    </source>
</evidence>
<evidence type="ECO:0000313" key="2">
    <source>
        <dbReference type="Proteomes" id="UP000002402"/>
    </source>
</evidence>
<accession>Q1D1R5</accession>
<protein>
    <submittedName>
        <fullName evidence="1">Uncharacterized protein</fullName>
    </submittedName>
</protein>
<dbReference type="HOGENOM" id="CLU_1056997_0_0_7"/>